<dbReference type="Pfam" id="PF09162">
    <property type="entry name" value="Tap-RNA_bind"/>
    <property type="match status" value="1"/>
</dbReference>
<feature type="domain" description="Nuclear RNA export factor Tap RNA-binding" evidence="1">
    <location>
        <begin position="99"/>
        <end position="169"/>
    </location>
</feature>
<name>A0A833VP13_9HYME</name>
<dbReference type="InterPro" id="IPR012677">
    <property type="entry name" value="Nucleotide-bd_a/b_plait_sf"/>
</dbReference>
<feature type="domain" description="NXF1/2/3/5-like leucine-rich repeat" evidence="2">
    <location>
        <begin position="192"/>
        <end position="326"/>
    </location>
</feature>
<dbReference type="GO" id="GO:0003723">
    <property type="term" value="F:RNA binding"/>
    <property type="evidence" value="ECO:0007669"/>
    <property type="project" value="InterPro"/>
</dbReference>
<dbReference type="SUPFAM" id="SSF52058">
    <property type="entry name" value="L domain-like"/>
    <property type="match status" value="1"/>
</dbReference>
<dbReference type="GO" id="GO:0005737">
    <property type="term" value="C:cytoplasm"/>
    <property type="evidence" value="ECO:0007669"/>
    <property type="project" value="InterPro"/>
</dbReference>
<dbReference type="PANTHER" id="PTHR10662:SF22">
    <property type="entry name" value="NUCLEAR RNA EXPORT FACTOR 1"/>
    <property type="match status" value="1"/>
</dbReference>
<dbReference type="GO" id="GO:0016973">
    <property type="term" value="P:poly(A)+ mRNA export from nucleus"/>
    <property type="evidence" value="ECO:0007669"/>
    <property type="project" value="TreeGrafter"/>
</dbReference>
<dbReference type="Gene3D" id="3.80.10.10">
    <property type="entry name" value="Ribonuclease Inhibitor"/>
    <property type="match status" value="1"/>
</dbReference>
<dbReference type="Gene3D" id="3.30.70.330">
    <property type="match status" value="1"/>
</dbReference>
<evidence type="ECO:0000259" key="1">
    <source>
        <dbReference type="Pfam" id="PF09162"/>
    </source>
</evidence>
<reference evidence="3" key="1">
    <citation type="submission" date="2019-11" db="EMBL/GenBank/DDBJ databases">
        <title>The nuclear and mitochondrial genomes of Frieseomelitta varia - a highly eusocial stingless bee (Meliponini) with a permanently sterile worker caste.</title>
        <authorList>
            <person name="Freitas F.C.P."/>
            <person name="Lourenco A.P."/>
            <person name="Nunes F.M.F."/>
            <person name="Paschoal A.R."/>
            <person name="Abreu F.C.P."/>
            <person name="Barbin F.O."/>
            <person name="Bataglia L."/>
            <person name="Cardoso-Junior C.A.M."/>
            <person name="Cervoni M.S."/>
            <person name="Silva S.R."/>
            <person name="Dalarmi F."/>
            <person name="Del Lama M.A."/>
            <person name="Depintor T.S."/>
            <person name="Ferreira K.M."/>
            <person name="Goria P.S."/>
            <person name="Jaskot M.C."/>
            <person name="Lago D.C."/>
            <person name="Luna-Lucena D."/>
            <person name="Moda L.M."/>
            <person name="Nascimento L."/>
            <person name="Pedrino M."/>
            <person name="Rabico F.O."/>
            <person name="Sanches F.C."/>
            <person name="Santos D.E."/>
            <person name="Santos C.G."/>
            <person name="Vieira J."/>
            <person name="Lopes T.F."/>
            <person name="Barchuk A.R."/>
            <person name="Hartfelder K."/>
            <person name="Simoes Z.L.P."/>
            <person name="Bitondi M.M.G."/>
            <person name="Pinheiro D.G."/>
        </authorList>
    </citation>
    <scope>NUCLEOTIDE SEQUENCE</scope>
    <source>
        <strain evidence="3">USP_RPSP 00005682</strain>
        <tissue evidence="3">Whole individual</tissue>
    </source>
</reference>
<gene>
    <name evidence="3" type="ORF">E2986_12270</name>
</gene>
<dbReference type="SUPFAM" id="SSF54928">
    <property type="entry name" value="RNA-binding domain, RBD"/>
    <property type="match status" value="1"/>
</dbReference>
<dbReference type="PANTHER" id="PTHR10662">
    <property type="entry name" value="NUCLEAR RNA EXPORT FACTOR"/>
    <property type="match status" value="1"/>
</dbReference>
<comment type="caution">
    <text evidence="3">The sequence shown here is derived from an EMBL/GenBank/DDBJ whole genome shotgun (WGS) entry which is preliminary data.</text>
</comment>
<accession>A0A833VP13</accession>
<dbReference type="InterPro" id="IPR001611">
    <property type="entry name" value="Leu-rich_rpt"/>
</dbReference>
<dbReference type="PROSITE" id="PS51450">
    <property type="entry name" value="LRR"/>
    <property type="match status" value="1"/>
</dbReference>
<protein>
    <recommendedName>
        <fullName evidence="5">Nuclear RNA export factor Tap RNA-binding domain-containing protein</fullName>
    </recommendedName>
</protein>
<dbReference type="InterPro" id="IPR032675">
    <property type="entry name" value="LRR_dom_sf"/>
</dbReference>
<evidence type="ECO:0000313" key="3">
    <source>
        <dbReference type="EMBL" id="KAF3426431.1"/>
    </source>
</evidence>
<dbReference type="Proteomes" id="UP000655588">
    <property type="component" value="Unassembled WGS sequence"/>
</dbReference>
<evidence type="ECO:0008006" key="5">
    <source>
        <dbReference type="Google" id="ProtNLM"/>
    </source>
</evidence>
<dbReference type="InterPro" id="IPR057125">
    <property type="entry name" value="NXF1/2/3/5-like_LRR"/>
</dbReference>
<dbReference type="AlphaFoldDB" id="A0A833VP13"/>
<dbReference type="InterPro" id="IPR030217">
    <property type="entry name" value="NXF_fam"/>
</dbReference>
<dbReference type="Pfam" id="PF24048">
    <property type="entry name" value="LRR_NXF1-5"/>
    <property type="match status" value="1"/>
</dbReference>
<evidence type="ECO:0000259" key="2">
    <source>
        <dbReference type="Pfam" id="PF24048"/>
    </source>
</evidence>
<dbReference type="InterPro" id="IPR035979">
    <property type="entry name" value="RBD_domain_sf"/>
</dbReference>
<dbReference type="EMBL" id="WNWW01000317">
    <property type="protein sequence ID" value="KAF3426431.1"/>
    <property type="molecule type" value="Genomic_DNA"/>
</dbReference>
<dbReference type="InterPro" id="IPR015245">
    <property type="entry name" value="Tap_RNA-bd"/>
</dbReference>
<sequence length="337" mass="39567">MSQVSNKTLRGRDKRNRNFDKCFTYHYDRLPKINNNSYNSIRPLSVEGLPKRPWSRTRKYTREYPEIAINLNNNKDSQPESDNKVNKVRLEDELPDSSYYKIIIPDGHKYKKDYIINKLLNCVETLVPIKYRANENEASFFVDDKKVAVALLHREITVTRGEKLTVTVIKPRFPRSIIDDEFEKRIKQVVMKRYIPATKSMDLSRFHRDFDLISDYFCTLYCPLIVDVVFSVLSEYMPDLEALNLSGNILDIDFTLSMVKLIFVNLKILHIGDNSIRDMEEINGLQDLELEELILRGNPICKKYQFTNDYIKDVQKRCPKLLRLDGMDIQNSSRCAM</sequence>
<dbReference type="GO" id="GO:0005634">
    <property type="term" value="C:nucleus"/>
    <property type="evidence" value="ECO:0007669"/>
    <property type="project" value="TreeGrafter"/>
</dbReference>
<organism evidence="3 4">
    <name type="scientific">Frieseomelitta varia</name>
    <dbReference type="NCBI Taxonomy" id="561572"/>
    <lineage>
        <taxon>Eukaryota</taxon>
        <taxon>Metazoa</taxon>
        <taxon>Ecdysozoa</taxon>
        <taxon>Arthropoda</taxon>
        <taxon>Hexapoda</taxon>
        <taxon>Insecta</taxon>
        <taxon>Pterygota</taxon>
        <taxon>Neoptera</taxon>
        <taxon>Endopterygota</taxon>
        <taxon>Hymenoptera</taxon>
        <taxon>Apocrita</taxon>
        <taxon>Aculeata</taxon>
        <taxon>Apoidea</taxon>
        <taxon>Anthophila</taxon>
        <taxon>Apidae</taxon>
        <taxon>Frieseomelitta</taxon>
    </lineage>
</organism>
<keyword evidence="4" id="KW-1185">Reference proteome</keyword>
<evidence type="ECO:0000313" key="4">
    <source>
        <dbReference type="Proteomes" id="UP000655588"/>
    </source>
</evidence>
<proteinExistence type="predicted"/>